<name>A0ABN9YC60_9DINO</name>
<organism evidence="1 2">
    <name type="scientific">Prorocentrum cordatum</name>
    <dbReference type="NCBI Taxonomy" id="2364126"/>
    <lineage>
        <taxon>Eukaryota</taxon>
        <taxon>Sar</taxon>
        <taxon>Alveolata</taxon>
        <taxon>Dinophyceae</taxon>
        <taxon>Prorocentrales</taxon>
        <taxon>Prorocentraceae</taxon>
        <taxon>Prorocentrum</taxon>
    </lineage>
</organism>
<dbReference type="Proteomes" id="UP001189429">
    <property type="component" value="Unassembled WGS sequence"/>
</dbReference>
<evidence type="ECO:0000313" key="1">
    <source>
        <dbReference type="EMBL" id="CAK0910358.1"/>
    </source>
</evidence>
<sequence length="692" mass="75073">MPPCQTCLSHGVQGEALTGRAFCAAHGGVSSLATAARSLALPPGLAPPVELHVAAVDSTGATQAVEALRIDADEDDEMAQLDAIEVDDEDIRTTTAAAVAAVDAVAAGTVTPNPASIPLLLRGQVFQQWLDQEVLHHFELVQACALAAASPAALAVEYPCNWAALHTILKKLGYAEAAPDPWQSLGFARNDGPEPSAQSVAARARTAIQLCELSRKANWSEADRAKAEAALQHFSAASDTCTTELPDVLRESRRVRTGKLPLWKEVGKEALEMLRQCAGGQDVWFLTQWSSILSSPQPGAWDVHSTRAAATLLEKGDENIWEQLADKHVVAWIPEDPNATSRCRASLLRRVAAGQKPASLKLIAPLPLFLGAHKVGTILDNWWSPLLGESWAPLVRRCEFSDYPMELILPGPTTPRHAKMGLAVFTIAFSRERAAPTMLNFRPPLLQTEAAATPVTFDMRAEDVMPFSMLMRLPLMAEAIWRNPRRSPAATSEIPRVCIDVLFPKSFVDLDTNIILQDLRRLLPSTTFFGTQALYSAADAMILEINSALGLQRFWPLCTHLLVASSSKVLLLSGSSGDTWASTMDRVLMSDPSAAATLLRWKPSRGGRKVATPSATTRALTATRKKAHKPPASLDHLTEVVLNGELGREHGEVVRLLLTHLATTTGLGLTEKGAGRTLQHGEFEHIPWRRWR</sequence>
<reference evidence="1" key="1">
    <citation type="submission" date="2023-10" db="EMBL/GenBank/DDBJ databases">
        <authorList>
            <person name="Chen Y."/>
            <person name="Shah S."/>
            <person name="Dougan E. K."/>
            <person name="Thang M."/>
            <person name="Chan C."/>
        </authorList>
    </citation>
    <scope>NUCLEOTIDE SEQUENCE [LARGE SCALE GENOMIC DNA]</scope>
</reference>
<keyword evidence="2" id="KW-1185">Reference proteome</keyword>
<evidence type="ECO:0000313" key="2">
    <source>
        <dbReference type="Proteomes" id="UP001189429"/>
    </source>
</evidence>
<accession>A0ABN9YC60</accession>
<dbReference type="EMBL" id="CAUYUJ010022381">
    <property type="protein sequence ID" value="CAK0910358.1"/>
    <property type="molecule type" value="Genomic_DNA"/>
</dbReference>
<protein>
    <submittedName>
        <fullName evidence="1">Uncharacterized protein</fullName>
    </submittedName>
</protein>
<proteinExistence type="predicted"/>
<gene>
    <name evidence="1" type="ORF">PCOR1329_LOCUS84559</name>
</gene>
<comment type="caution">
    <text evidence="1">The sequence shown here is derived from an EMBL/GenBank/DDBJ whole genome shotgun (WGS) entry which is preliminary data.</text>
</comment>
<feature type="non-terminal residue" evidence="1">
    <location>
        <position position="692"/>
    </location>
</feature>